<dbReference type="EMBL" id="ADKX01000023">
    <property type="protein sequence ID" value="EFW05429.1"/>
    <property type="molecule type" value="Genomic_DNA"/>
</dbReference>
<dbReference type="InterPro" id="IPR005856">
    <property type="entry name" value="Cys_synth"/>
</dbReference>
<evidence type="ECO:0000256" key="12">
    <source>
        <dbReference type="PIRSR" id="PIRSR605856-51"/>
    </source>
</evidence>
<dbReference type="NCBIfam" id="TIGR01136">
    <property type="entry name" value="cysKM"/>
    <property type="match status" value="1"/>
</dbReference>
<evidence type="ECO:0000256" key="6">
    <source>
        <dbReference type="ARBA" id="ARBA00022605"/>
    </source>
</evidence>
<feature type="binding site" evidence="11">
    <location>
        <begin position="180"/>
        <end position="184"/>
    </location>
    <ligand>
        <name>pyridoxal 5'-phosphate</name>
        <dbReference type="ChEBI" id="CHEBI:597326"/>
    </ligand>
</feature>
<dbReference type="PANTHER" id="PTHR10314">
    <property type="entry name" value="CYSTATHIONINE BETA-SYNTHASE"/>
    <property type="match status" value="1"/>
</dbReference>
<reference evidence="15 16" key="1">
    <citation type="submission" date="2010-12" db="EMBL/GenBank/DDBJ databases">
        <title>The Genome Sequence of Coprobacillus sp. strain 29_1.</title>
        <authorList>
            <consortium name="The Broad Institute Genome Sequencing Platform"/>
            <person name="Earl A."/>
            <person name="Ward D."/>
            <person name="Feldgarden M."/>
            <person name="Gevers D."/>
            <person name="Daigneault M."/>
            <person name="Sibley C.D."/>
            <person name="White A."/>
            <person name="Strauss J."/>
            <person name="Allen-Vercoe E."/>
            <person name="Young S.K."/>
            <person name="Zeng Q."/>
            <person name="Gargeya S."/>
            <person name="Fitzgerald M."/>
            <person name="Haas B."/>
            <person name="Abouelleil A."/>
            <person name="Alvarado L."/>
            <person name="Arachchi H.M."/>
            <person name="Berlin A."/>
            <person name="Brown A."/>
            <person name="Chapman S.B."/>
            <person name="Chen Z."/>
            <person name="Dunbar C."/>
            <person name="Freedman E."/>
            <person name="Gearin G."/>
            <person name="Gellesch M."/>
            <person name="Goldberg J."/>
            <person name="Griggs A."/>
            <person name="Gujja S."/>
            <person name="Heilman E."/>
            <person name="Heiman D."/>
            <person name="Howarth C."/>
            <person name="Larson L."/>
            <person name="Lui A."/>
            <person name="MacDonald P.J.P."/>
            <person name="Mehta T."/>
            <person name="Montmayeur A."/>
            <person name="Murphy C."/>
            <person name="Neiman D."/>
            <person name="Pearson M."/>
            <person name="Priest M."/>
            <person name="Roberts A."/>
            <person name="Saif S."/>
            <person name="Shea T."/>
            <person name="Shenoy N."/>
            <person name="Sisk P."/>
            <person name="Stolte C."/>
            <person name="Sykes S."/>
            <person name="White J."/>
            <person name="Yandava C."/>
            <person name="Nusbaum C."/>
            <person name="Birren B."/>
        </authorList>
    </citation>
    <scope>NUCLEOTIDE SEQUENCE [LARGE SCALE GENOMIC DNA]</scope>
    <source>
        <strain evidence="15 16">29_1</strain>
    </source>
</reference>
<evidence type="ECO:0000256" key="10">
    <source>
        <dbReference type="ARBA" id="ARBA00047931"/>
    </source>
</evidence>
<feature type="domain" description="Tryptophan synthase beta chain-like PALP" evidence="14">
    <location>
        <begin position="10"/>
        <end position="296"/>
    </location>
</feature>
<dbReference type="GO" id="GO:0006535">
    <property type="term" value="P:cysteine biosynthetic process from serine"/>
    <property type="evidence" value="ECO:0007669"/>
    <property type="project" value="UniProtKB-UniRule"/>
</dbReference>
<keyword evidence="8 11" id="KW-0663">Pyridoxal phosphate</keyword>
<dbReference type="STRING" id="100884.GCA_000269565_03067"/>
<dbReference type="AlphaFoldDB" id="E7G8Y8"/>
<dbReference type="GeneID" id="78230863"/>
<evidence type="ECO:0000256" key="11">
    <source>
        <dbReference type="PIRSR" id="PIRSR605856-50"/>
    </source>
</evidence>
<evidence type="ECO:0000256" key="7">
    <source>
        <dbReference type="ARBA" id="ARBA00022679"/>
    </source>
</evidence>
<dbReference type="FunFam" id="3.40.50.1100:FF:000003">
    <property type="entry name" value="Cystathionine beta-synthase"/>
    <property type="match status" value="1"/>
</dbReference>
<evidence type="ECO:0000256" key="2">
    <source>
        <dbReference type="ARBA" id="ARBA00004962"/>
    </source>
</evidence>
<accession>E7G8Y8</accession>
<keyword evidence="16" id="KW-1185">Reference proteome</keyword>
<gene>
    <name evidence="15" type="ORF">HMPREF9488_01226</name>
</gene>
<evidence type="ECO:0000256" key="8">
    <source>
        <dbReference type="ARBA" id="ARBA00022898"/>
    </source>
</evidence>
<feature type="binding site" evidence="11">
    <location>
        <position position="76"/>
    </location>
    <ligand>
        <name>pyridoxal 5'-phosphate</name>
        <dbReference type="ChEBI" id="CHEBI:597326"/>
    </ligand>
</feature>
<evidence type="ECO:0000256" key="5">
    <source>
        <dbReference type="ARBA" id="ARBA00019371"/>
    </source>
</evidence>
<dbReference type="PROSITE" id="PS00901">
    <property type="entry name" value="CYS_SYNTHASE"/>
    <property type="match status" value="1"/>
</dbReference>
<dbReference type="Proteomes" id="UP000003157">
    <property type="component" value="Unassembled WGS sequence"/>
</dbReference>
<dbReference type="eggNOG" id="COG0031">
    <property type="taxonomic scope" value="Bacteria"/>
</dbReference>
<dbReference type="NCBIfam" id="TIGR01139">
    <property type="entry name" value="cysK"/>
    <property type="match status" value="1"/>
</dbReference>
<organism evidence="15 16">
    <name type="scientific">Coprobacillus cateniformis</name>
    <dbReference type="NCBI Taxonomy" id="100884"/>
    <lineage>
        <taxon>Bacteria</taxon>
        <taxon>Bacillati</taxon>
        <taxon>Bacillota</taxon>
        <taxon>Erysipelotrichia</taxon>
        <taxon>Erysipelotrichales</taxon>
        <taxon>Coprobacillaceae</taxon>
        <taxon>Coprobacillus</taxon>
    </lineage>
</organism>
<dbReference type="UniPathway" id="UPA00136">
    <property type="reaction ID" value="UER00200"/>
</dbReference>
<evidence type="ECO:0000256" key="1">
    <source>
        <dbReference type="ARBA" id="ARBA00001933"/>
    </source>
</evidence>
<comment type="catalytic activity">
    <reaction evidence="10 13">
        <text>O-acetyl-L-serine + hydrogen sulfide = L-cysteine + acetate</text>
        <dbReference type="Rhea" id="RHEA:14829"/>
        <dbReference type="ChEBI" id="CHEBI:29919"/>
        <dbReference type="ChEBI" id="CHEBI:30089"/>
        <dbReference type="ChEBI" id="CHEBI:35235"/>
        <dbReference type="ChEBI" id="CHEBI:58340"/>
        <dbReference type="EC" id="2.5.1.47"/>
    </reaction>
</comment>
<protein>
    <recommendedName>
        <fullName evidence="5 13">Cysteine synthase</fullName>
        <ecNumber evidence="4 13">2.5.1.47</ecNumber>
    </recommendedName>
</protein>
<name>E7G8Y8_9FIRM</name>
<dbReference type="EC" id="2.5.1.47" evidence="4 13"/>
<evidence type="ECO:0000256" key="9">
    <source>
        <dbReference type="ARBA" id="ARBA00023192"/>
    </source>
</evidence>
<keyword evidence="7 13" id="KW-0808">Transferase</keyword>
<dbReference type="FunFam" id="3.40.50.1100:FF:000118">
    <property type="entry name" value="Related to CYS4-cystathionine beta-synthase"/>
    <property type="match status" value="1"/>
</dbReference>
<comment type="caution">
    <text evidence="15">The sequence shown here is derived from an EMBL/GenBank/DDBJ whole genome shotgun (WGS) entry which is preliminary data.</text>
</comment>
<evidence type="ECO:0000256" key="3">
    <source>
        <dbReference type="ARBA" id="ARBA00007103"/>
    </source>
</evidence>
<evidence type="ECO:0000256" key="13">
    <source>
        <dbReference type="RuleBase" id="RU003985"/>
    </source>
</evidence>
<dbReference type="Gene3D" id="3.40.50.1100">
    <property type="match status" value="2"/>
</dbReference>
<keyword evidence="6 13" id="KW-0028">Amino-acid biosynthesis</keyword>
<comment type="pathway">
    <text evidence="2">Amino-acid biosynthesis; L-cysteine biosynthesis; L-cysteine from L-serine: step 2/2.</text>
</comment>
<dbReference type="HOGENOM" id="CLU_021018_1_0_9"/>
<evidence type="ECO:0000313" key="15">
    <source>
        <dbReference type="EMBL" id="EFW05429.1"/>
    </source>
</evidence>
<evidence type="ECO:0000259" key="14">
    <source>
        <dbReference type="Pfam" id="PF00291"/>
    </source>
</evidence>
<feature type="binding site" evidence="11">
    <location>
        <position position="268"/>
    </location>
    <ligand>
        <name>pyridoxal 5'-phosphate</name>
        <dbReference type="ChEBI" id="CHEBI:597326"/>
    </ligand>
</feature>
<dbReference type="GO" id="GO:0004124">
    <property type="term" value="F:cysteine synthase activity"/>
    <property type="evidence" value="ECO:0007669"/>
    <property type="project" value="UniProtKB-UniRule"/>
</dbReference>
<dbReference type="CDD" id="cd01561">
    <property type="entry name" value="CBS_like"/>
    <property type="match status" value="1"/>
</dbReference>
<dbReference type="InterPro" id="IPR050214">
    <property type="entry name" value="Cys_Synth/Cystath_Beta-Synth"/>
</dbReference>
<dbReference type="Pfam" id="PF00291">
    <property type="entry name" value="PALP"/>
    <property type="match status" value="1"/>
</dbReference>
<dbReference type="RefSeq" id="WP_008788342.1">
    <property type="nucleotide sequence ID" value="NZ_AKCB01000002.1"/>
</dbReference>
<dbReference type="SUPFAM" id="SSF53686">
    <property type="entry name" value="Tryptophan synthase beta subunit-like PLP-dependent enzymes"/>
    <property type="match status" value="1"/>
</dbReference>
<comment type="similarity">
    <text evidence="3 13">Belongs to the cysteine synthase/cystathionine beta-synthase family.</text>
</comment>
<evidence type="ECO:0000256" key="4">
    <source>
        <dbReference type="ARBA" id="ARBA00012681"/>
    </source>
</evidence>
<dbReference type="InterPro" id="IPR005859">
    <property type="entry name" value="CysK"/>
</dbReference>
<dbReference type="InterPro" id="IPR036052">
    <property type="entry name" value="TrpB-like_PALP_sf"/>
</dbReference>
<keyword evidence="9 13" id="KW-0198">Cysteine biosynthesis</keyword>
<evidence type="ECO:0000313" key="16">
    <source>
        <dbReference type="Proteomes" id="UP000003157"/>
    </source>
</evidence>
<dbReference type="OrthoDB" id="9808024at2"/>
<proteinExistence type="inferred from homology"/>
<sequence>MSIYHNFNELVGHTPILELQNTKAKEHLKANIFAKLEYYNPAGSIKDRVAKQMIMDAIENGQLKPGATIIEPTSGNTGIGICAVGTSLGYKVIIVMPETMSEERKKLMKAFGAELILTPGSEGMSGAVAKAKELAQTIPNSFIAGQFVNPSNPKAHLVSTGPEIDEQMEGKVDMIIAGIGTGGTITGLGQYFKSKYPHIQIIAVEPADSPLISQGKSGSHKIQGIGANFIPEILDTNIYDKIVTITTDDAYESVRKLANTEGILVGISSGAALHVAKRLALLEENKNKNIVVILPDSGERYLSTDLFSSLCNKIYKNK</sequence>
<feature type="modified residue" description="N6-(pyridoxal phosphate)lysine" evidence="12">
    <location>
        <position position="46"/>
    </location>
</feature>
<comment type="cofactor">
    <cofactor evidence="1 11 13">
        <name>pyridoxal 5'-phosphate</name>
        <dbReference type="ChEBI" id="CHEBI:597326"/>
    </cofactor>
</comment>
<dbReference type="InterPro" id="IPR001926">
    <property type="entry name" value="TrpB-like_PALP"/>
</dbReference>
<dbReference type="InterPro" id="IPR001216">
    <property type="entry name" value="P-phosphate_BS"/>
</dbReference>